<dbReference type="EC" id="2.4.1.-" evidence="6"/>
<dbReference type="InterPro" id="IPR035992">
    <property type="entry name" value="Ricin_B-like_lectins"/>
</dbReference>
<evidence type="ECO:0000256" key="4">
    <source>
        <dbReference type="ARBA" id="ARBA00023136"/>
    </source>
</evidence>
<keyword evidence="5 6" id="KW-1015">Disulfide bond</keyword>
<dbReference type="InterPro" id="IPR029044">
    <property type="entry name" value="Nucleotide-diphossugar_trans"/>
</dbReference>
<feature type="transmembrane region" description="Helical" evidence="6">
    <location>
        <begin position="350"/>
        <end position="373"/>
    </location>
</feature>
<keyword evidence="6" id="KW-0464">Manganese</keyword>
<evidence type="ECO:0000313" key="8">
    <source>
        <dbReference type="EMBL" id="KAF0304761.1"/>
    </source>
</evidence>
<dbReference type="Gene3D" id="3.90.550.10">
    <property type="entry name" value="Spore Coat Polysaccharide Biosynthesis Protein SpsA, Chain A"/>
    <property type="match status" value="2"/>
</dbReference>
<dbReference type="Proteomes" id="UP000440578">
    <property type="component" value="Unassembled WGS sequence"/>
</dbReference>
<comment type="caution">
    <text evidence="8">The sequence shown here is derived from an EMBL/GenBank/DDBJ whole genome shotgun (WGS) entry which is preliminary data.</text>
</comment>
<feature type="transmembrane region" description="Helical" evidence="6">
    <location>
        <begin position="563"/>
        <end position="586"/>
    </location>
</feature>
<keyword evidence="3 6" id="KW-1133">Transmembrane helix</keyword>
<feature type="transmembrane region" description="Helical" evidence="6">
    <location>
        <begin position="393"/>
        <end position="416"/>
    </location>
</feature>
<proteinExistence type="inferred from homology"/>
<evidence type="ECO:0000256" key="5">
    <source>
        <dbReference type="ARBA" id="ARBA00023157"/>
    </source>
</evidence>
<feature type="transmembrane region" description="Helical" evidence="6">
    <location>
        <begin position="598"/>
        <end position="616"/>
    </location>
</feature>
<dbReference type="PROSITE" id="PS50231">
    <property type="entry name" value="RICIN_B_LECTIN"/>
    <property type="match status" value="1"/>
</dbReference>
<dbReference type="GO" id="GO:0046873">
    <property type="term" value="F:metal ion transmembrane transporter activity"/>
    <property type="evidence" value="ECO:0007669"/>
    <property type="project" value="InterPro"/>
</dbReference>
<name>A0A6A4WRM0_AMPAM</name>
<dbReference type="Pfam" id="PF00535">
    <property type="entry name" value="Glycos_transf_2"/>
    <property type="match status" value="1"/>
</dbReference>
<comment type="pathway">
    <text evidence="6">Protein modification; protein glycosylation.</text>
</comment>
<keyword evidence="6" id="KW-0328">Glycosyltransferase</keyword>
<keyword evidence="9" id="KW-1185">Reference proteome</keyword>
<dbReference type="InterPro" id="IPR003689">
    <property type="entry name" value="ZIP"/>
</dbReference>
<comment type="similarity">
    <text evidence="6">Belongs to the glycosyltransferase 2 family. GalNAc-T subfamily.</text>
</comment>
<dbReference type="GO" id="GO:0030246">
    <property type="term" value="F:carbohydrate binding"/>
    <property type="evidence" value="ECO:0007669"/>
    <property type="project" value="UniProtKB-KW"/>
</dbReference>
<dbReference type="EMBL" id="VIIS01000814">
    <property type="protein sequence ID" value="KAF0304761.1"/>
    <property type="molecule type" value="Genomic_DNA"/>
</dbReference>
<keyword evidence="6" id="KW-0333">Golgi apparatus</keyword>
<dbReference type="GO" id="GO:0000139">
    <property type="term" value="C:Golgi membrane"/>
    <property type="evidence" value="ECO:0007669"/>
    <property type="project" value="UniProtKB-SubCell"/>
</dbReference>
<feature type="transmembrane region" description="Helical" evidence="6">
    <location>
        <begin position="31"/>
        <end position="53"/>
    </location>
</feature>
<evidence type="ECO:0000256" key="3">
    <source>
        <dbReference type="ARBA" id="ARBA00022989"/>
    </source>
</evidence>
<reference evidence="8 9" key="1">
    <citation type="submission" date="2019-07" db="EMBL/GenBank/DDBJ databases">
        <title>Draft genome assembly of a fouling barnacle, Amphibalanus amphitrite (Darwin, 1854): The first reference genome for Thecostraca.</title>
        <authorList>
            <person name="Kim W."/>
        </authorList>
    </citation>
    <scope>NUCLEOTIDE SEQUENCE [LARGE SCALE GENOMIC DNA]</scope>
    <source>
        <strain evidence="8">SNU_AA5</strain>
        <tissue evidence="8">Soma without cirri and trophi</tissue>
    </source>
</reference>
<gene>
    <name evidence="8" type="primary">gly-9</name>
    <name evidence="8" type="ORF">FJT64_002653</name>
</gene>
<dbReference type="GO" id="GO:0006493">
    <property type="term" value="P:protein O-linked glycosylation"/>
    <property type="evidence" value="ECO:0007669"/>
    <property type="project" value="TreeGrafter"/>
</dbReference>
<evidence type="ECO:0000313" key="9">
    <source>
        <dbReference type="Proteomes" id="UP000440578"/>
    </source>
</evidence>
<dbReference type="PANTHER" id="PTHR11675">
    <property type="entry name" value="N-ACETYLGALACTOSAMINYLTRANSFERASE"/>
    <property type="match status" value="1"/>
</dbReference>
<organism evidence="8 9">
    <name type="scientific">Amphibalanus amphitrite</name>
    <name type="common">Striped barnacle</name>
    <name type="synonym">Balanus amphitrite</name>
    <dbReference type="NCBI Taxonomy" id="1232801"/>
    <lineage>
        <taxon>Eukaryota</taxon>
        <taxon>Metazoa</taxon>
        <taxon>Ecdysozoa</taxon>
        <taxon>Arthropoda</taxon>
        <taxon>Crustacea</taxon>
        <taxon>Multicrustacea</taxon>
        <taxon>Cirripedia</taxon>
        <taxon>Thoracica</taxon>
        <taxon>Thoracicalcarea</taxon>
        <taxon>Balanomorpha</taxon>
        <taxon>Balanoidea</taxon>
        <taxon>Balanidae</taxon>
        <taxon>Amphibalaninae</taxon>
        <taxon>Amphibalanus</taxon>
    </lineage>
</organism>
<dbReference type="Pfam" id="PF02535">
    <property type="entry name" value="Zip"/>
    <property type="match status" value="1"/>
</dbReference>
<dbReference type="SUPFAM" id="SSF50370">
    <property type="entry name" value="Ricin B-like lectins"/>
    <property type="match status" value="1"/>
</dbReference>
<dbReference type="GO" id="GO:0004653">
    <property type="term" value="F:polypeptide N-acetylgalactosaminyltransferase activity"/>
    <property type="evidence" value="ECO:0007669"/>
    <property type="project" value="TreeGrafter"/>
</dbReference>
<dbReference type="OrthoDB" id="448280at2759"/>
<sequence length="925" mass="99821">MRLSRHRVWQVTSSRAGSQSAGTSRLSCRSLAVPTVGAVAVAVAVALLCPSLWEPAGDRAGPAAVTQQDPAAGDLGRPVALTAEERRLADQLYKQEGFNVVASDKVPFVRRLPDVRPQLCRGRTYDADLPAASIIINFHNEVWSALLRSVHSVLARTPAHLLYEILLIDDASTKPELSDPLERYVSDHLPSKVTLHRLKERHGLIRGRHWGAQQASGPVLIFLDSHVEPCDTWIEPLLQRIKDEPHALVCPVIDNIRDTDLAYQPAERVAGGFAWSGHFAWIEAGGADGKLPSDEAAPVSLVVPAAMSVQSAKLGAFCLLLISSLTLGLLPFWLTACLKRRQTAGGGGAARLAISCLQCLGGGVLLATVFTHMLPEVREGLTTALGGEPTLPLAELLLCVGMFGIYLLEELALLCARGGTERREKEDKEEEEEDEERVLYDARMESALLPPAERQYGAVSGRPTTAGDTVWPVATPVHGHTHCHSAAATTAPSAAGPTGLASFRVLIVTAALSVHSVFEGVAIGLEPSEPSVWLLTAAIATHKAIIAFCLGEQLASSLTSRRRALASLAGFVVASPLGVILGAVLTAGGGAGHALPSAVLQALAAGTILYVVLFEIIQGERAKPGPGLARLAAILFGFGFMLLVVCLVREPEEEEQGSGQLKSPVASVAPGVRKRVILPSAIRQSPVMSGGLYAMSRDYFWHLGGYDTGMDVYGGENLELSFRCGGVVETLPCSRVGHIFRDFHPYSFPFSGNPLAANMARIAAVWMDEYSRYFYLHYRHIEMPEAGDVTARKELRERLQCHSFRWYLDNVYPNKMRLDEDVLASGQVRSALRPDLCIDTLVIDRQIFLGLNSCTQPVVSGQYLTLSKRGELRREDNCAYAGGAGPHAGTVTAPMAPCTIKGSEQQQWIYDGQYSRRCKLAQFNS</sequence>
<comment type="cofactor">
    <cofactor evidence="6">
        <name>Mn(2+)</name>
        <dbReference type="ChEBI" id="CHEBI:29035"/>
    </cofactor>
</comment>
<feature type="transmembrane region" description="Helical" evidence="6">
    <location>
        <begin position="314"/>
        <end position="338"/>
    </location>
</feature>
<dbReference type="Gene3D" id="2.80.10.50">
    <property type="match status" value="1"/>
</dbReference>
<keyword evidence="6" id="KW-0430">Lectin</keyword>
<dbReference type="PANTHER" id="PTHR11675:SF43">
    <property type="entry name" value="POLYPEPTIDE N-ACETYLGALACTOSAMINYLTRANSFERASE 1"/>
    <property type="match status" value="1"/>
</dbReference>
<evidence type="ECO:0000256" key="6">
    <source>
        <dbReference type="RuleBase" id="RU361242"/>
    </source>
</evidence>
<feature type="domain" description="Glycosyltransferase 2-like" evidence="7">
    <location>
        <begin position="133"/>
        <end position="269"/>
    </location>
</feature>
<dbReference type="AlphaFoldDB" id="A0A6A4WRM0"/>
<dbReference type="InterPro" id="IPR001173">
    <property type="entry name" value="Glyco_trans_2-like"/>
</dbReference>
<feature type="transmembrane region" description="Helical" evidence="6">
    <location>
        <begin position="628"/>
        <end position="648"/>
    </location>
</feature>
<comment type="subcellular location">
    <subcellularLocation>
        <location evidence="6">Golgi apparatus membrane</location>
        <topology evidence="6">Single-pass type II membrane protein</topology>
    </subcellularLocation>
    <subcellularLocation>
        <location evidence="1">Membrane</location>
        <topology evidence="1">Multi-pass membrane protein</topology>
    </subcellularLocation>
</comment>
<evidence type="ECO:0000256" key="2">
    <source>
        <dbReference type="ARBA" id="ARBA00022692"/>
    </source>
</evidence>
<keyword evidence="4 6" id="KW-0472">Membrane</keyword>
<evidence type="ECO:0000259" key="7">
    <source>
        <dbReference type="Pfam" id="PF00535"/>
    </source>
</evidence>
<dbReference type="SUPFAM" id="SSF53448">
    <property type="entry name" value="Nucleotide-diphospho-sugar transferases"/>
    <property type="match status" value="2"/>
</dbReference>
<accession>A0A6A4WRM0</accession>
<evidence type="ECO:0000256" key="1">
    <source>
        <dbReference type="ARBA" id="ARBA00004141"/>
    </source>
</evidence>
<comment type="caution">
    <text evidence="6">Lacks conserved residue(s) required for the propagation of feature annotation.</text>
</comment>
<keyword evidence="2 6" id="KW-0812">Transmembrane</keyword>
<protein>
    <recommendedName>
        <fullName evidence="6">Polypeptide N-acetylgalactosaminyltransferase</fullName>
        <ecNumber evidence="6">2.4.1.-</ecNumber>
    </recommendedName>
    <alternativeName>
        <fullName evidence="6">Protein-UDP acetylgalactosaminyltransferase</fullName>
    </alternativeName>
</protein>
<keyword evidence="6 8" id="KW-0808">Transferase</keyword>
<dbReference type="UniPathway" id="UPA00378"/>